<dbReference type="GeneID" id="83207831"/>
<dbReference type="InterPro" id="IPR036188">
    <property type="entry name" value="FAD/NAD-bd_sf"/>
</dbReference>
<evidence type="ECO:0000256" key="4">
    <source>
        <dbReference type="ARBA" id="ARBA00023002"/>
    </source>
</evidence>
<gene>
    <name evidence="10" type="ORF">O0I10_000409</name>
</gene>
<reference evidence="10 11" key="1">
    <citation type="submission" date="2023-03" db="EMBL/GenBank/DDBJ databases">
        <title>Genome sequence of Lichtheimia ornata CBS 291.66.</title>
        <authorList>
            <person name="Mohabir J.T."/>
            <person name="Shea T.P."/>
            <person name="Kurbessoian T."/>
            <person name="Berby B."/>
            <person name="Fontaine J."/>
            <person name="Livny J."/>
            <person name="Gnirke A."/>
            <person name="Stajich J.E."/>
            <person name="Cuomo C.A."/>
        </authorList>
    </citation>
    <scope>NUCLEOTIDE SEQUENCE [LARGE SCALE GENOMIC DNA]</scope>
    <source>
        <strain evidence="10">CBS 291.66</strain>
    </source>
</reference>
<sequence>MVFARATRLISQRRRLLVATGVVATTAGVYMATRPYTSSVVHAERSPQGLKLWPTLPGENATVKSGLAKLRGQAAENHFRTALVNNSNKTDFDVVIVGGGIIGLATARELLRRFPTMTVAVLEKEREVAAHQTGHNSGVIHAGIYYKPGSRMAYTCVRGADLMYQYCAEHDLPIERCGKLIVAVNEKEHEQVERLYKVASQNGVKDLQVLNSEEIRRLEPNIVAYSALYSPHTGVTDYGLVAQCIANEIVQSGRGEIKLAFEATEFKQSDDGSRVEVLGKEPNQRGPSLKVSAKNIITCAGFYSDRVAGLTGGDASNARVVTFRGTYYQLKPQYRGIVRMNIYPVPSGGGIPVGVHLTPTVNARRGIQMIVGPGACLTFSREGYAFFDINSRDLFDSLSNMNFWAFAIKNPGLSIGELYKDMNKRAFLRQAQAYIPGLTEDMVEESFSGVMSQVFENGGIAAGDYILERKVMDGKVLNVRNAPSPACTASLAIAEMLIDTATEDFGWTTQAQQQQQHGANNATTTIAVQPLDTAAAA</sequence>
<dbReference type="PANTHER" id="PTHR43104">
    <property type="entry name" value="L-2-HYDROXYGLUTARATE DEHYDROGENASE, MITOCHONDRIAL"/>
    <property type="match status" value="1"/>
</dbReference>
<evidence type="ECO:0000256" key="6">
    <source>
        <dbReference type="ARBA" id="ARBA00037941"/>
    </source>
</evidence>
<comment type="catalytic activity">
    <reaction evidence="5">
        <text>(S)-2-hydroxyglutarate + A = 2-oxoglutarate + AH2</text>
        <dbReference type="Rhea" id="RHEA:21252"/>
        <dbReference type="ChEBI" id="CHEBI:13193"/>
        <dbReference type="ChEBI" id="CHEBI:16782"/>
        <dbReference type="ChEBI" id="CHEBI:16810"/>
        <dbReference type="ChEBI" id="CHEBI:17499"/>
        <dbReference type="EC" id="1.1.99.2"/>
    </reaction>
</comment>
<evidence type="ECO:0000313" key="11">
    <source>
        <dbReference type="Proteomes" id="UP001234581"/>
    </source>
</evidence>
<comment type="cofactor">
    <cofactor evidence="1">
        <name>FAD</name>
        <dbReference type="ChEBI" id="CHEBI:57692"/>
    </cofactor>
</comment>
<comment type="caution">
    <text evidence="10">The sequence shown here is derived from an EMBL/GenBank/DDBJ whole genome shotgun (WGS) entry which is preliminary data.</text>
</comment>
<name>A0AAD7Y5I0_9FUNG</name>
<keyword evidence="2" id="KW-0285">Flavoprotein</keyword>
<dbReference type="RefSeq" id="XP_058349042.1">
    <property type="nucleotide sequence ID" value="XM_058480519.1"/>
</dbReference>
<dbReference type="EC" id="1.1.99.2" evidence="7"/>
<evidence type="ECO:0000313" key="10">
    <source>
        <dbReference type="EMBL" id="KAJ8664130.1"/>
    </source>
</evidence>
<feature type="domain" description="FAD dependent oxidoreductase" evidence="9">
    <location>
        <begin position="93"/>
        <end position="499"/>
    </location>
</feature>
<evidence type="ECO:0000256" key="8">
    <source>
        <dbReference type="ARBA" id="ARBA00041137"/>
    </source>
</evidence>
<dbReference type="SUPFAM" id="SSF51905">
    <property type="entry name" value="FAD/NAD(P)-binding domain"/>
    <property type="match status" value="1"/>
</dbReference>
<accession>A0AAD7Y5I0</accession>
<dbReference type="Proteomes" id="UP001234581">
    <property type="component" value="Unassembled WGS sequence"/>
</dbReference>
<dbReference type="GO" id="GO:0047545">
    <property type="term" value="F:(S)-2-hydroxyglutarate dehydrogenase activity"/>
    <property type="evidence" value="ECO:0007669"/>
    <property type="project" value="UniProtKB-EC"/>
</dbReference>
<dbReference type="EMBL" id="JARTCD010000001">
    <property type="protein sequence ID" value="KAJ8664130.1"/>
    <property type="molecule type" value="Genomic_DNA"/>
</dbReference>
<dbReference type="PANTHER" id="PTHR43104:SF3">
    <property type="entry name" value="FAD DEPENDENT OXIDOREDUCTASE DOMAIN-CONTAINING PROTEIN"/>
    <property type="match status" value="1"/>
</dbReference>
<comment type="similarity">
    <text evidence="6">Belongs to the L2HGDH family.</text>
</comment>
<evidence type="ECO:0000256" key="3">
    <source>
        <dbReference type="ARBA" id="ARBA00022827"/>
    </source>
</evidence>
<dbReference type="AlphaFoldDB" id="A0AAD7Y5I0"/>
<dbReference type="Gene3D" id="3.30.9.10">
    <property type="entry name" value="D-Amino Acid Oxidase, subunit A, domain 2"/>
    <property type="match status" value="1"/>
</dbReference>
<organism evidence="10 11">
    <name type="scientific">Lichtheimia ornata</name>
    <dbReference type="NCBI Taxonomy" id="688661"/>
    <lineage>
        <taxon>Eukaryota</taxon>
        <taxon>Fungi</taxon>
        <taxon>Fungi incertae sedis</taxon>
        <taxon>Mucoromycota</taxon>
        <taxon>Mucoromycotina</taxon>
        <taxon>Mucoromycetes</taxon>
        <taxon>Mucorales</taxon>
        <taxon>Lichtheimiaceae</taxon>
        <taxon>Lichtheimia</taxon>
    </lineage>
</organism>
<dbReference type="InterPro" id="IPR006076">
    <property type="entry name" value="FAD-dep_OxRdtase"/>
</dbReference>
<keyword evidence="11" id="KW-1185">Reference proteome</keyword>
<evidence type="ECO:0000256" key="1">
    <source>
        <dbReference type="ARBA" id="ARBA00001974"/>
    </source>
</evidence>
<dbReference type="NCBIfam" id="NF008726">
    <property type="entry name" value="PRK11728.1"/>
    <property type="match status" value="1"/>
</dbReference>
<evidence type="ECO:0000259" key="9">
    <source>
        <dbReference type="Pfam" id="PF01266"/>
    </source>
</evidence>
<protein>
    <recommendedName>
        <fullName evidence="8">L-2-hydroxyglutarate dehydrogenase, mitochondrial</fullName>
        <ecNumber evidence="7">1.1.99.2</ecNumber>
    </recommendedName>
</protein>
<keyword evidence="4" id="KW-0560">Oxidoreductase</keyword>
<keyword evidence="3" id="KW-0274">FAD</keyword>
<evidence type="ECO:0000256" key="5">
    <source>
        <dbReference type="ARBA" id="ARBA00036066"/>
    </source>
</evidence>
<proteinExistence type="inferred from homology"/>
<evidence type="ECO:0000256" key="7">
    <source>
        <dbReference type="ARBA" id="ARBA00038878"/>
    </source>
</evidence>
<dbReference type="Pfam" id="PF01266">
    <property type="entry name" value="DAO"/>
    <property type="match status" value="1"/>
</dbReference>
<evidence type="ECO:0000256" key="2">
    <source>
        <dbReference type="ARBA" id="ARBA00022630"/>
    </source>
</evidence>
<dbReference type="Gene3D" id="3.50.50.60">
    <property type="entry name" value="FAD/NAD(P)-binding domain"/>
    <property type="match status" value="1"/>
</dbReference>